<feature type="domain" description="Chitin-binding type-3" evidence="3">
    <location>
        <begin position="816"/>
        <end position="859"/>
    </location>
</feature>
<dbReference type="Gene3D" id="3.10.450.50">
    <property type="match status" value="3"/>
</dbReference>
<dbReference type="Gene3D" id="2.10.10.20">
    <property type="entry name" value="Carbohydrate-binding module superfamily 5/12"/>
    <property type="match status" value="2"/>
</dbReference>
<dbReference type="GO" id="GO:0005576">
    <property type="term" value="C:extracellular region"/>
    <property type="evidence" value="ECO:0007669"/>
    <property type="project" value="InterPro"/>
</dbReference>
<name>A0AAJ6HYW1_9ACTN</name>
<organism evidence="4 5">
    <name type="scientific">Micromonospora profundi</name>
    <dbReference type="NCBI Taxonomy" id="1420889"/>
    <lineage>
        <taxon>Bacteria</taxon>
        <taxon>Bacillati</taxon>
        <taxon>Actinomycetota</taxon>
        <taxon>Actinomycetes</taxon>
        <taxon>Micromonosporales</taxon>
        <taxon>Micromonosporaceae</taxon>
        <taxon>Micromonospora</taxon>
    </lineage>
</organism>
<feature type="chain" id="PRO_5042592531" evidence="2">
    <location>
        <begin position="27"/>
        <end position="862"/>
    </location>
</feature>
<reference evidence="4 5" key="1">
    <citation type="submission" date="2023-07" db="EMBL/GenBank/DDBJ databases">
        <title>Micromonospora profundi TRM 95458 converts glycerol to a new osmotic compound.</title>
        <authorList>
            <person name="Lu D."/>
        </authorList>
    </citation>
    <scope>NUCLEOTIDE SEQUENCE [LARGE SCALE GENOMIC DNA]</scope>
    <source>
        <strain evidence="4 5">TRM95458</strain>
    </source>
</reference>
<dbReference type="Proteomes" id="UP001235874">
    <property type="component" value="Chromosome"/>
</dbReference>
<evidence type="ECO:0000256" key="2">
    <source>
        <dbReference type="SAM" id="SignalP"/>
    </source>
</evidence>
<dbReference type="RefSeq" id="WP_306273940.1">
    <property type="nucleotide sequence ID" value="NZ_CP130472.1"/>
</dbReference>
<evidence type="ECO:0000259" key="3">
    <source>
        <dbReference type="SMART" id="SM00495"/>
    </source>
</evidence>
<evidence type="ECO:0000256" key="1">
    <source>
        <dbReference type="ARBA" id="ARBA00022801"/>
    </source>
</evidence>
<dbReference type="InterPro" id="IPR037401">
    <property type="entry name" value="SnoaL-like"/>
</dbReference>
<keyword evidence="2" id="KW-0732">Signal</keyword>
<proteinExistence type="predicted"/>
<keyword evidence="5" id="KW-1185">Reference proteome</keyword>
<dbReference type="Pfam" id="PF13577">
    <property type="entry name" value="SnoaL_4"/>
    <property type="match status" value="3"/>
</dbReference>
<evidence type="ECO:0000313" key="5">
    <source>
        <dbReference type="Proteomes" id="UP001235874"/>
    </source>
</evidence>
<evidence type="ECO:0000313" key="4">
    <source>
        <dbReference type="EMBL" id="WLS48812.1"/>
    </source>
</evidence>
<dbReference type="SUPFAM" id="SSF54427">
    <property type="entry name" value="NTF2-like"/>
    <property type="match status" value="3"/>
</dbReference>
<gene>
    <name evidence="4" type="ORF">Q3V37_19425</name>
</gene>
<dbReference type="InterPro" id="IPR036573">
    <property type="entry name" value="CBM_sf_5/12"/>
</dbReference>
<feature type="signal peptide" evidence="2">
    <location>
        <begin position="1"/>
        <end position="26"/>
    </location>
</feature>
<dbReference type="GO" id="GO:0030246">
    <property type="term" value="F:carbohydrate binding"/>
    <property type="evidence" value="ECO:0007669"/>
    <property type="project" value="InterPro"/>
</dbReference>
<dbReference type="EMBL" id="CP130472">
    <property type="protein sequence ID" value="WLS48812.1"/>
    <property type="molecule type" value="Genomic_DNA"/>
</dbReference>
<feature type="domain" description="Chitin-binding type-3" evidence="3">
    <location>
        <begin position="761"/>
        <end position="805"/>
    </location>
</feature>
<dbReference type="GO" id="GO:0004553">
    <property type="term" value="F:hydrolase activity, hydrolyzing O-glycosyl compounds"/>
    <property type="evidence" value="ECO:0007669"/>
    <property type="project" value="InterPro"/>
</dbReference>
<dbReference type="KEGG" id="mprn:Q3V37_19425"/>
<dbReference type="Pfam" id="PF02839">
    <property type="entry name" value="CBM_5_12"/>
    <property type="match status" value="1"/>
</dbReference>
<dbReference type="CDD" id="cd12215">
    <property type="entry name" value="ChiC_BD"/>
    <property type="match status" value="2"/>
</dbReference>
<protein>
    <submittedName>
        <fullName evidence="4">Nuclear transport factor 2 family protein</fullName>
    </submittedName>
</protein>
<dbReference type="Gene3D" id="2.60.40.2700">
    <property type="match status" value="1"/>
</dbReference>
<dbReference type="SUPFAM" id="SSF51055">
    <property type="entry name" value="Carbohydrate binding domain"/>
    <property type="match status" value="2"/>
</dbReference>
<dbReference type="InterPro" id="IPR032710">
    <property type="entry name" value="NTF2-like_dom_sf"/>
</dbReference>
<dbReference type="GO" id="GO:0005975">
    <property type="term" value="P:carbohydrate metabolic process"/>
    <property type="evidence" value="ECO:0007669"/>
    <property type="project" value="InterPro"/>
</dbReference>
<dbReference type="SMART" id="SM00495">
    <property type="entry name" value="ChtBD3"/>
    <property type="match status" value="2"/>
</dbReference>
<dbReference type="AlphaFoldDB" id="A0AAJ6HYW1"/>
<accession>A0AAJ6HYW1</accession>
<sequence length="862" mass="93492">MRRVTSVATALLLIAGVAINPPAASAQTQGTTTNVAVSTTINTLARDVERVESLREVKDVQRAYTHLAQFGRWSEMAELFATDGTLQWGDQTTAGRSAIAAWLEADAGGMDGIRPGSLHTVVIDQPLVNLSADGTTAKGRWSGLRFLGDGEGQARIEGGIYENEYVLRDGRWQIELLRYYPQYAGAYATGWRNVGGALPIVPYHFTPDEAGVPIPPPTGAAPATTATVGELAARISRLNDEDAVRNLQHAYGYYVDRRMWSDVVDLFTSDGTVRIDGVGAYQGSSGVRQAMERMGPENLSQGILNERPLFDTIVEVSPNGQEAIARGIEFAMVGDANTRAASWEFSVFRNSFVKDGGLWKLKDMAITPLIVATYADGWGNGGVAAPATVVPAFLDVAGRSAKPAGTAPPNTDLADLKRRLDRSQAFDGAENVSMAYTAYLDDLRILEMSQIHAANGHKLSPFAGYFIGPERIAQAGRTVYGNNPSTMRNSLSLHWRPQPVVIVSEDGRSATLRARLLQPRTSINNPGTFNGAMYNDEFVLENGIWRVWSLTIDEFYWQSVNWAGGWAAANPRNPDLPDPAPSTLVTRYRPDVLLSEMGVRGEGFQGGTGRFIAWPAIVPMWFHYRNPVTGREPAHYWPDCAPCEVRPDWRMTAHGYQKPPTGPQIDGWDLDAPALNKVAPGINGSALWEQRLTATPGTWNVDGLSFAYQWLRDGEPISGATGQHYTVQHADVGHELRVKVTATGAGRPPATATSGPVTAAYPTWDAGTVYTGGDYVSHGGAVHVAQWWTQNQAPGSSPWGSWMQVGASTACATGTHLSWTSSWVYTGGETVVHGGKLWKAQWWTRNQLPGTPNGPWQQVGTC</sequence>
<keyword evidence="1" id="KW-0378">Hydrolase</keyword>
<dbReference type="InterPro" id="IPR003610">
    <property type="entry name" value="CBM5/12"/>
</dbReference>